<dbReference type="GO" id="GO:0008270">
    <property type="term" value="F:zinc ion binding"/>
    <property type="evidence" value="ECO:0007669"/>
    <property type="project" value="InterPro"/>
</dbReference>
<protein>
    <recommendedName>
        <fullName evidence="7">Xylanolytic transcriptional activator regulatory domain-containing protein</fullName>
    </recommendedName>
</protein>
<comment type="caution">
    <text evidence="8">The sequence shown here is derived from an EMBL/GenBank/DDBJ whole genome shotgun (WGS) entry which is preliminary data.</text>
</comment>
<evidence type="ECO:0000259" key="7">
    <source>
        <dbReference type="Pfam" id="PF04082"/>
    </source>
</evidence>
<dbReference type="AlphaFoldDB" id="A0A4Z1PCR3"/>
<gene>
    <name evidence="8" type="ORF">E6O75_ATG00078</name>
</gene>
<dbReference type="GO" id="GO:0005634">
    <property type="term" value="C:nucleus"/>
    <property type="evidence" value="ECO:0007669"/>
    <property type="project" value="TreeGrafter"/>
</dbReference>
<keyword evidence="3" id="KW-0805">Transcription regulation</keyword>
<dbReference type="GO" id="GO:0000978">
    <property type="term" value="F:RNA polymerase II cis-regulatory region sequence-specific DNA binding"/>
    <property type="evidence" value="ECO:0007669"/>
    <property type="project" value="TreeGrafter"/>
</dbReference>
<evidence type="ECO:0000313" key="8">
    <source>
        <dbReference type="EMBL" id="TID27311.1"/>
    </source>
</evidence>
<evidence type="ECO:0000256" key="4">
    <source>
        <dbReference type="ARBA" id="ARBA00023125"/>
    </source>
</evidence>
<dbReference type="InterPro" id="IPR007219">
    <property type="entry name" value="XnlR_reg_dom"/>
</dbReference>
<dbReference type="GO" id="GO:0001228">
    <property type="term" value="F:DNA-binding transcription activator activity, RNA polymerase II-specific"/>
    <property type="evidence" value="ECO:0007669"/>
    <property type="project" value="TreeGrafter"/>
</dbReference>
<keyword evidence="6" id="KW-0539">Nucleus</keyword>
<sequence>MEENRGAPDTVAIGGEDAFVFRGKGFKTQFYGPSSPMSAILNSHLILKFYPEFKIYLSDPTVRSGALSKVRQEAESIRKRVRKEKKLAPMTPVISLFGHFPSKEKVDQDVELYWDLMENTYRVLHRPTFISKYRAFWQNPTSTDESFTAIILLILSIVRCLGPQSPAHNTYHGLSSTGREQAMEWIDACESWLNRQSRKHLTIETFQIRILLYLAKQINCIKSKQQWEHATALLNFGLATGLHQDPTKIDKILVNEKPGSGPHKQQNSAYEREMRRRIWATMVELELQVSFDRGLPSSRTVLIADCGIPSNLSDEEFEAESPSLPGPETRETFTSSSYLRLSNESLQLRVTLNDLINNTSARLSYDDLLSYDERITKALESQPSWVHSALESENVATVPAVLLDIQLRQFQLSLHIPFARRVGTNPRYKYSKMMCVNNANRILELHLKLAESGLHSLNVLRDDVFRASMAMCHNMVLWGSLKSDIFMQSVGQHYSNKVERGIALLEEKILRLGEHYGQLWFLVSGYGMLESAFAPHDLSDHVQGMVDRLTKLFHKVISAQEVTLNEHTAAGALASLAGPTGNLLATPDMQMQSVGNLALENFAMQGADLNWSQLDEIWPFTGTGLSW</sequence>
<keyword evidence="5" id="KW-0804">Transcription</keyword>
<feature type="domain" description="Xylanolytic transcriptional activator regulatory" evidence="7">
    <location>
        <begin position="111"/>
        <end position="337"/>
    </location>
</feature>
<accession>A0A4Z1PCR3</accession>
<dbReference type="STRING" id="86259.A0A4Z1PCR3"/>
<keyword evidence="4" id="KW-0238">DNA-binding</keyword>
<dbReference type="PANTHER" id="PTHR31944">
    <property type="entry name" value="HEME-RESPONSIVE ZINC FINGER TRANSCRIPTION FACTOR HAP1"/>
    <property type="match status" value="1"/>
</dbReference>
<proteinExistence type="predicted"/>
<dbReference type="CDD" id="cd12148">
    <property type="entry name" value="fungal_TF_MHR"/>
    <property type="match status" value="1"/>
</dbReference>
<keyword evidence="1" id="KW-0479">Metal-binding</keyword>
<evidence type="ECO:0000256" key="5">
    <source>
        <dbReference type="ARBA" id="ARBA00023163"/>
    </source>
</evidence>
<dbReference type="EMBL" id="SNSC02000001">
    <property type="protein sequence ID" value="TID27311.1"/>
    <property type="molecule type" value="Genomic_DNA"/>
</dbReference>
<evidence type="ECO:0000256" key="1">
    <source>
        <dbReference type="ARBA" id="ARBA00022723"/>
    </source>
</evidence>
<name>A0A4Z1PCR3_9PEZI</name>
<evidence type="ECO:0000313" key="9">
    <source>
        <dbReference type="Proteomes" id="UP000298493"/>
    </source>
</evidence>
<evidence type="ECO:0000256" key="3">
    <source>
        <dbReference type="ARBA" id="ARBA00023015"/>
    </source>
</evidence>
<dbReference type="PANTHER" id="PTHR31944:SF130">
    <property type="entry name" value="ZN(II)2CYS6 TRANSCRIPTION FACTO (EUROFUNG)"/>
    <property type="match status" value="1"/>
</dbReference>
<dbReference type="GO" id="GO:0006351">
    <property type="term" value="P:DNA-templated transcription"/>
    <property type="evidence" value="ECO:0007669"/>
    <property type="project" value="InterPro"/>
</dbReference>
<evidence type="ECO:0000256" key="2">
    <source>
        <dbReference type="ARBA" id="ARBA00022833"/>
    </source>
</evidence>
<dbReference type="InterPro" id="IPR051430">
    <property type="entry name" value="Fungal_TF_Env_Response"/>
</dbReference>
<dbReference type="Proteomes" id="UP000298493">
    <property type="component" value="Unassembled WGS sequence"/>
</dbReference>
<reference evidence="8 9" key="1">
    <citation type="submission" date="2019-04" db="EMBL/GenBank/DDBJ databases">
        <title>High contiguity whole genome sequence and gene annotation resource for two Venturia nashicola isolates.</title>
        <authorList>
            <person name="Prokchorchik M."/>
            <person name="Won K."/>
            <person name="Lee Y."/>
            <person name="Choi E.D."/>
            <person name="Segonzac C."/>
            <person name="Sohn K.H."/>
        </authorList>
    </citation>
    <scope>NUCLEOTIDE SEQUENCE [LARGE SCALE GENOMIC DNA]</scope>
    <source>
        <strain evidence="8 9">PRI2</strain>
    </source>
</reference>
<keyword evidence="2" id="KW-0862">Zinc</keyword>
<evidence type="ECO:0000256" key="6">
    <source>
        <dbReference type="ARBA" id="ARBA00023242"/>
    </source>
</evidence>
<keyword evidence="9" id="KW-1185">Reference proteome</keyword>
<dbReference type="Pfam" id="PF04082">
    <property type="entry name" value="Fungal_trans"/>
    <property type="match status" value="1"/>
</dbReference>
<organism evidence="8 9">
    <name type="scientific">Venturia nashicola</name>
    <dbReference type="NCBI Taxonomy" id="86259"/>
    <lineage>
        <taxon>Eukaryota</taxon>
        <taxon>Fungi</taxon>
        <taxon>Dikarya</taxon>
        <taxon>Ascomycota</taxon>
        <taxon>Pezizomycotina</taxon>
        <taxon>Dothideomycetes</taxon>
        <taxon>Pleosporomycetidae</taxon>
        <taxon>Venturiales</taxon>
        <taxon>Venturiaceae</taxon>
        <taxon>Venturia</taxon>
    </lineage>
</organism>